<feature type="signal peptide" evidence="6">
    <location>
        <begin position="1"/>
        <end position="18"/>
    </location>
</feature>
<keyword evidence="4" id="KW-0862">Zinc</keyword>
<dbReference type="GO" id="GO:0008237">
    <property type="term" value="F:metallopeptidase activity"/>
    <property type="evidence" value="ECO:0007669"/>
    <property type="project" value="UniProtKB-KW"/>
</dbReference>
<sequence>MKKTLLLLAVAAMTLLTAACSKYKYETVKNDPLQTRIYTLDNGLKVYMSVNKEEPRIQTSIAVKVGGKNDPSETTGLAHYFEHLMFKGTQQFGTSNYEAEKPMLDQVEALFEVYRNTTDEAERKALYHQIDSISYEASKYAIPNEYDKLMSAIGATGTNAYTSMDETVYVEDIPSNQIENWARIQADRFQNPVIRGFHTELETIYEEKNMSLTNDGRKVYSAIAQVLFPHHPYGKQDVLGTQEDLKNPSITNVRNYHKTYYVPNNMAICVAGDFDPDEMIQIIDKYFGAMEPNKDLPQLTFAEEAPITKPIVKEVFGPDAENVTLVWRSGSEASEDAAYALLASQVLYNGVAGLLDLDLVQQQKVLNAYAYVDQRADYGAMVVYGRPKAGQTLDEVRDLLLQEVAKFRNGEYDEELMKAVVNNLKVSMMKNIESNQGRIDLFVDSFIGGIPWKDQVDQIARIEAITKEQLVAWAAKTMGPENYGLIYKRTGTDPNVQKIAKPELTPIVMNRDMQSEFLTEIQNTKVKPIEPVFVDYKRDMEIFKTDAGQEVLYKKNTTNDLFSMTYLFETGLIDDPALDLAFNYMDYLGTTAKTAAQIASELYDIACYYELSVGQNRCYVTFYGLSENMGTVMEIFEDLVANAQGDEMILANYKADLLKARENSKLNQGANFAALQRYAFFGGEAIKRITLTNDQLAAINSDDLLAKVRNLMTKQHTILYYGPDSKEELLKVLKEHHHTPEQLEPLQSQRLSFLPTNENSVVLANYDAQQLYFLQYANLDREFNVAVDPLQRLYNEYTSGSMSSIVFQEMRESRSLAYTAFTQWLTPSYKDENYAFAAFIATQNDKMVQAIDAFAEIINNMPESEAAFNLAKESILTSIRTNRTIKEQVLWSYLDNRDLGVTEDRNKAVFEKVQTMTLEDLKAVQQEWIKDRKYTYCILGDLKDLDQEYLRNLGPVKVLGQEELFGY</sequence>
<dbReference type="PROSITE" id="PS51257">
    <property type="entry name" value="PROKAR_LIPOPROTEIN"/>
    <property type="match status" value="1"/>
</dbReference>
<dbReference type="Gene3D" id="3.30.830.10">
    <property type="entry name" value="Metalloenzyme, LuxS/M16 peptidase-like"/>
    <property type="match status" value="4"/>
</dbReference>
<comment type="similarity">
    <text evidence="1">Belongs to the peptidase M16 family.</text>
</comment>
<evidence type="ECO:0000259" key="8">
    <source>
        <dbReference type="Pfam" id="PF05193"/>
    </source>
</evidence>
<dbReference type="EMBL" id="DWYR01000024">
    <property type="protein sequence ID" value="HJA99390.1"/>
    <property type="molecule type" value="Genomic_DNA"/>
</dbReference>
<dbReference type="GO" id="GO:0006508">
    <property type="term" value="P:proteolysis"/>
    <property type="evidence" value="ECO:0007669"/>
    <property type="project" value="UniProtKB-KW"/>
</dbReference>
<name>A0A9D2L528_9BACT</name>
<dbReference type="SUPFAM" id="SSF63411">
    <property type="entry name" value="LuxS/MPP-like metallohydrolase"/>
    <property type="match status" value="4"/>
</dbReference>
<evidence type="ECO:0000256" key="6">
    <source>
        <dbReference type="SAM" id="SignalP"/>
    </source>
</evidence>
<dbReference type="Pfam" id="PF05193">
    <property type="entry name" value="Peptidase_M16_C"/>
    <property type="match status" value="2"/>
</dbReference>
<organism evidence="9 10">
    <name type="scientific">Candidatus Alistipes avicola</name>
    <dbReference type="NCBI Taxonomy" id="2838432"/>
    <lineage>
        <taxon>Bacteria</taxon>
        <taxon>Pseudomonadati</taxon>
        <taxon>Bacteroidota</taxon>
        <taxon>Bacteroidia</taxon>
        <taxon>Bacteroidales</taxon>
        <taxon>Rikenellaceae</taxon>
        <taxon>Alistipes</taxon>
    </lineage>
</organism>
<proteinExistence type="inferred from homology"/>
<dbReference type="PANTHER" id="PTHR43690">
    <property type="entry name" value="NARDILYSIN"/>
    <property type="match status" value="1"/>
</dbReference>
<protein>
    <submittedName>
        <fullName evidence="9">Insulinase family protein</fullName>
    </submittedName>
</protein>
<gene>
    <name evidence="9" type="ORF">H9779_07335</name>
</gene>
<keyword evidence="2" id="KW-0645">Protease</keyword>
<feature type="chain" id="PRO_5039335821" evidence="6">
    <location>
        <begin position="19"/>
        <end position="967"/>
    </location>
</feature>
<reference evidence="9" key="1">
    <citation type="journal article" date="2021" name="PeerJ">
        <title>Extensive microbial diversity within the chicken gut microbiome revealed by metagenomics and culture.</title>
        <authorList>
            <person name="Gilroy R."/>
            <person name="Ravi A."/>
            <person name="Getino M."/>
            <person name="Pursley I."/>
            <person name="Horton D.L."/>
            <person name="Alikhan N.F."/>
            <person name="Baker D."/>
            <person name="Gharbi K."/>
            <person name="Hall N."/>
            <person name="Watson M."/>
            <person name="Adriaenssens E.M."/>
            <person name="Foster-Nyarko E."/>
            <person name="Jarju S."/>
            <person name="Secka A."/>
            <person name="Antonio M."/>
            <person name="Oren A."/>
            <person name="Chaudhuri R.R."/>
            <person name="La Ragione R."/>
            <person name="Hildebrand F."/>
            <person name="Pallen M.J."/>
        </authorList>
    </citation>
    <scope>NUCLEOTIDE SEQUENCE</scope>
    <source>
        <strain evidence="9">CHK169-11906</strain>
    </source>
</reference>
<feature type="domain" description="Peptidase M16 N-terminal" evidence="7">
    <location>
        <begin position="51"/>
        <end position="97"/>
    </location>
</feature>
<dbReference type="InterPro" id="IPR011765">
    <property type="entry name" value="Pept_M16_N"/>
</dbReference>
<keyword evidence="5" id="KW-0482">Metalloprotease</keyword>
<dbReference type="PANTHER" id="PTHR43690:SF17">
    <property type="entry name" value="PROTEIN YHJJ"/>
    <property type="match status" value="1"/>
</dbReference>
<reference evidence="9" key="2">
    <citation type="submission" date="2021-04" db="EMBL/GenBank/DDBJ databases">
        <authorList>
            <person name="Gilroy R."/>
        </authorList>
    </citation>
    <scope>NUCLEOTIDE SEQUENCE</scope>
    <source>
        <strain evidence="9">CHK169-11906</strain>
    </source>
</reference>
<keyword evidence="6" id="KW-0732">Signal</keyword>
<evidence type="ECO:0000256" key="2">
    <source>
        <dbReference type="ARBA" id="ARBA00022670"/>
    </source>
</evidence>
<evidence type="ECO:0000256" key="3">
    <source>
        <dbReference type="ARBA" id="ARBA00022801"/>
    </source>
</evidence>
<evidence type="ECO:0000313" key="9">
    <source>
        <dbReference type="EMBL" id="HJA99390.1"/>
    </source>
</evidence>
<dbReference type="InterPro" id="IPR050626">
    <property type="entry name" value="Peptidase_M16"/>
</dbReference>
<dbReference type="GO" id="GO:0046872">
    <property type="term" value="F:metal ion binding"/>
    <property type="evidence" value="ECO:0007669"/>
    <property type="project" value="InterPro"/>
</dbReference>
<dbReference type="AlphaFoldDB" id="A0A9D2L528"/>
<evidence type="ECO:0000313" key="10">
    <source>
        <dbReference type="Proteomes" id="UP000824259"/>
    </source>
</evidence>
<feature type="domain" description="Peptidase M16 C-terminal" evidence="8">
    <location>
        <begin position="717"/>
        <end position="873"/>
    </location>
</feature>
<keyword evidence="3" id="KW-0378">Hydrolase</keyword>
<evidence type="ECO:0000259" key="7">
    <source>
        <dbReference type="Pfam" id="PF00675"/>
    </source>
</evidence>
<dbReference type="InterPro" id="IPR011249">
    <property type="entry name" value="Metalloenz_LuxS/M16"/>
</dbReference>
<dbReference type="InterPro" id="IPR007863">
    <property type="entry name" value="Peptidase_M16_C"/>
</dbReference>
<dbReference type="Proteomes" id="UP000824259">
    <property type="component" value="Unassembled WGS sequence"/>
</dbReference>
<evidence type="ECO:0000256" key="5">
    <source>
        <dbReference type="ARBA" id="ARBA00023049"/>
    </source>
</evidence>
<accession>A0A9D2L528</accession>
<evidence type="ECO:0000256" key="1">
    <source>
        <dbReference type="ARBA" id="ARBA00007261"/>
    </source>
</evidence>
<feature type="domain" description="Peptidase M16 C-terminal" evidence="8">
    <location>
        <begin position="251"/>
        <end position="424"/>
    </location>
</feature>
<comment type="caution">
    <text evidence="9">The sequence shown here is derived from an EMBL/GenBank/DDBJ whole genome shotgun (WGS) entry which is preliminary data.</text>
</comment>
<dbReference type="Pfam" id="PF00675">
    <property type="entry name" value="Peptidase_M16"/>
    <property type="match status" value="1"/>
</dbReference>
<evidence type="ECO:0000256" key="4">
    <source>
        <dbReference type="ARBA" id="ARBA00022833"/>
    </source>
</evidence>